<accession>A0AAU8HAW0</accession>
<reference evidence="2" key="1">
    <citation type="submission" date="2024-01" db="EMBL/GenBank/DDBJ databases">
        <title>The genome sequence of Micromonospora mangrovi CCTCC AA 2012012.</title>
        <authorList>
            <person name="Gao J."/>
        </authorList>
    </citation>
    <scope>NUCLEOTIDE SEQUENCE</scope>
    <source>
        <strain evidence="2">CCTCC AA 2012012</strain>
    </source>
</reference>
<feature type="region of interest" description="Disordered" evidence="1">
    <location>
        <begin position="1"/>
        <end position="97"/>
    </location>
</feature>
<sequence>MTHLPTHPYLLHPRTGDPLRAIGRTQSGRLVWPQLGAAPDPPADPAPGAGQPSANPPADPGAGAGQPPTTPPPAGDPTDKPLGPGGEKALREEREARKALEKQLGELAPLKQLAELLGSKPTGNAPTELEQLTERLTKHEEELNSERTARWRAEIAAAKGLTLQQAARLQGSTREELEADAAELLTLFPAAPAGPRNPAPDPSQGSRGTAPPVDLDAQIAAAQKTGNVREVIRLQKQKLASTVQQ</sequence>
<dbReference type="AlphaFoldDB" id="A0AAU8HAW0"/>
<name>A0AAU8HAW0_9ACTN</name>
<dbReference type="EMBL" id="CP159342">
    <property type="protein sequence ID" value="XCH73668.1"/>
    <property type="molecule type" value="Genomic_DNA"/>
</dbReference>
<evidence type="ECO:0008006" key="4">
    <source>
        <dbReference type="Google" id="ProtNLM"/>
    </source>
</evidence>
<proteinExistence type="predicted"/>
<evidence type="ECO:0000313" key="2">
    <source>
        <dbReference type="EMBL" id="XBP92971.1"/>
    </source>
</evidence>
<evidence type="ECO:0000313" key="3">
    <source>
        <dbReference type="EMBL" id="XCH73668.1"/>
    </source>
</evidence>
<gene>
    <name evidence="3" type="ORF">ABUL08_25860</name>
    <name evidence="2" type="ORF">VK199_25780</name>
</gene>
<dbReference type="EMBL" id="CP157762">
    <property type="protein sequence ID" value="XBP92971.1"/>
    <property type="molecule type" value="Genomic_DNA"/>
</dbReference>
<feature type="region of interest" description="Disordered" evidence="1">
    <location>
        <begin position="190"/>
        <end position="215"/>
    </location>
</feature>
<evidence type="ECO:0000256" key="1">
    <source>
        <dbReference type="SAM" id="MobiDB-lite"/>
    </source>
</evidence>
<dbReference type="RefSeq" id="WP_350932595.1">
    <property type="nucleotide sequence ID" value="NZ_CP157762.1"/>
</dbReference>
<protein>
    <recommendedName>
        <fullName evidence="4">Scaffolding protein</fullName>
    </recommendedName>
</protein>
<feature type="compositionally biased region" description="Basic and acidic residues" evidence="1">
    <location>
        <begin position="88"/>
        <end position="97"/>
    </location>
</feature>
<reference evidence="3" key="2">
    <citation type="submission" date="2024-06" db="EMBL/GenBank/DDBJ databases">
        <title>Micromonospora mangrovi CCTCC AA 2012012 genome sequences.</title>
        <authorList>
            <person name="Gao J."/>
        </authorList>
    </citation>
    <scope>NUCLEOTIDE SEQUENCE</scope>
    <source>
        <strain evidence="3">CCTCC AA 2012012</strain>
    </source>
</reference>
<organism evidence="3">
    <name type="scientific">Micromonospora sp. CCTCC AA 2012012</name>
    <dbReference type="NCBI Taxonomy" id="3111921"/>
    <lineage>
        <taxon>Bacteria</taxon>
        <taxon>Bacillati</taxon>
        <taxon>Actinomycetota</taxon>
        <taxon>Actinomycetes</taxon>
        <taxon>Micromonosporales</taxon>
        <taxon>Micromonosporaceae</taxon>
        <taxon>Micromonospora</taxon>
    </lineage>
</organism>